<feature type="non-terminal residue" evidence="1">
    <location>
        <position position="1"/>
    </location>
</feature>
<evidence type="ECO:0000313" key="2">
    <source>
        <dbReference type="Proteomes" id="UP001519460"/>
    </source>
</evidence>
<keyword evidence="2" id="KW-1185">Reference proteome</keyword>
<proteinExistence type="predicted"/>
<gene>
    <name evidence="1" type="ORF">BaRGS_00010356</name>
</gene>
<dbReference type="EMBL" id="JACVVK020000051">
    <property type="protein sequence ID" value="KAK7498402.1"/>
    <property type="molecule type" value="Genomic_DNA"/>
</dbReference>
<accession>A0ABD0LH87</accession>
<protein>
    <submittedName>
        <fullName evidence="1">Uncharacterized protein</fullName>
    </submittedName>
</protein>
<organism evidence="1 2">
    <name type="scientific">Batillaria attramentaria</name>
    <dbReference type="NCBI Taxonomy" id="370345"/>
    <lineage>
        <taxon>Eukaryota</taxon>
        <taxon>Metazoa</taxon>
        <taxon>Spiralia</taxon>
        <taxon>Lophotrochozoa</taxon>
        <taxon>Mollusca</taxon>
        <taxon>Gastropoda</taxon>
        <taxon>Caenogastropoda</taxon>
        <taxon>Sorbeoconcha</taxon>
        <taxon>Cerithioidea</taxon>
        <taxon>Batillariidae</taxon>
        <taxon>Batillaria</taxon>
    </lineage>
</organism>
<name>A0ABD0LH87_9CAEN</name>
<reference evidence="1 2" key="1">
    <citation type="journal article" date="2023" name="Sci. Data">
        <title>Genome assembly of the Korean intertidal mud-creeper Batillaria attramentaria.</title>
        <authorList>
            <person name="Patra A.K."/>
            <person name="Ho P.T."/>
            <person name="Jun S."/>
            <person name="Lee S.J."/>
            <person name="Kim Y."/>
            <person name="Won Y.J."/>
        </authorList>
    </citation>
    <scope>NUCLEOTIDE SEQUENCE [LARGE SCALE GENOMIC DNA]</scope>
    <source>
        <strain evidence="1">Wonlab-2016</strain>
    </source>
</reference>
<comment type="caution">
    <text evidence="1">The sequence shown here is derived from an EMBL/GenBank/DDBJ whole genome shotgun (WGS) entry which is preliminary data.</text>
</comment>
<dbReference type="AlphaFoldDB" id="A0ABD0LH87"/>
<dbReference type="Proteomes" id="UP001519460">
    <property type="component" value="Unassembled WGS sequence"/>
</dbReference>
<evidence type="ECO:0000313" key="1">
    <source>
        <dbReference type="EMBL" id="KAK7498402.1"/>
    </source>
</evidence>
<feature type="non-terminal residue" evidence="1">
    <location>
        <position position="61"/>
    </location>
</feature>
<sequence length="61" mass="6767">ESLGTQHDGYKLAGKIMKEVAMGERGSPRLPALLGRAVVTDPRLPALGLFRPRKRPFPAWR</sequence>